<dbReference type="Pfam" id="PF07004">
    <property type="entry name" value="SHIPPO-rpt"/>
    <property type="match status" value="2"/>
</dbReference>
<sequence length="368" mass="42374">MPKKVAKKMRHVPYAFGSSTPRFARIGFHPGLDPSGCMMNITRGGGPGQYDIGFIKCTLKDSVGSPWTRMVELEEFSRFLGFRNAPILAEREFQKTHRGPGTYMIPDEMDRQRTFSLAKNKDFTSGKRFSSTIKYDSPPANTYFRHISNKMHMKKRSFGNVPRFEWDGFASRFKDDEPPFRKPPNLYKIPDPGSLEALKARVVSSKGPYNLFTGERDGTSIKNHFSPPKDDAPDKYHLEPSDLDKLLHHPSKKRCGKFLKDERFPKRPTARMQLSDLTMCYKDPNDPGPGHYDLSNQLSIKPVSQALYPFGSSNLYQRPPIRWTIHPGPGRYYITEPSCDKRDWPSWVFLTKPGRICFQKPEEYTELY</sequence>
<keyword evidence="2" id="KW-1185">Reference proteome</keyword>
<dbReference type="InterPro" id="IPR033557">
    <property type="entry name" value="CIMAP2"/>
</dbReference>
<dbReference type="PANTHER" id="PTHR34914:SF1">
    <property type="entry name" value="LYMPHOCYTE EXPANSION MOLECULE"/>
    <property type="match status" value="1"/>
</dbReference>
<name>A0AAW1TRG5_9CUCU</name>
<evidence type="ECO:0000313" key="2">
    <source>
        <dbReference type="Proteomes" id="UP001431783"/>
    </source>
</evidence>
<protein>
    <submittedName>
        <fullName evidence="1">Uncharacterized protein</fullName>
    </submittedName>
</protein>
<gene>
    <name evidence="1" type="ORF">WA026_002475</name>
</gene>
<comment type="caution">
    <text evidence="1">The sequence shown here is derived from an EMBL/GenBank/DDBJ whole genome shotgun (WGS) entry which is preliminary data.</text>
</comment>
<reference evidence="1 2" key="1">
    <citation type="submission" date="2023-03" db="EMBL/GenBank/DDBJ databases">
        <title>Genome insight into feeding habits of ladybird beetles.</title>
        <authorList>
            <person name="Li H.-S."/>
            <person name="Huang Y.-H."/>
            <person name="Pang H."/>
        </authorList>
    </citation>
    <scope>NUCLEOTIDE SEQUENCE [LARGE SCALE GENOMIC DNA]</scope>
    <source>
        <strain evidence="1">SYSU_2023b</strain>
        <tissue evidence="1">Whole body</tissue>
    </source>
</reference>
<dbReference type="PANTHER" id="PTHR34914">
    <property type="entry name" value="LYMPHOCYTE EXPANSION MOLECULE"/>
    <property type="match status" value="1"/>
</dbReference>
<accession>A0AAW1TRG5</accession>
<dbReference type="AlphaFoldDB" id="A0AAW1TRG5"/>
<dbReference type="EMBL" id="JARQZJ010000031">
    <property type="protein sequence ID" value="KAK9874122.1"/>
    <property type="molecule type" value="Genomic_DNA"/>
</dbReference>
<dbReference type="Proteomes" id="UP001431783">
    <property type="component" value="Unassembled WGS sequence"/>
</dbReference>
<evidence type="ECO:0000313" key="1">
    <source>
        <dbReference type="EMBL" id="KAK9874122.1"/>
    </source>
</evidence>
<organism evidence="1 2">
    <name type="scientific">Henosepilachna vigintioctopunctata</name>
    <dbReference type="NCBI Taxonomy" id="420089"/>
    <lineage>
        <taxon>Eukaryota</taxon>
        <taxon>Metazoa</taxon>
        <taxon>Ecdysozoa</taxon>
        <taxon>Arthropoda</taxon>
        <taxon>Hexapoda</taxon>
        <taxon>Insecta</taxon>
        <taxon>Pterygota</taxon>
        <taxon>Neoptera</taxon>
        <taxon>Endopterygota</taxon>
        <taxon>Coleoptera</taxon>
        <taxon>Polyphaga</taxon>
        <taxon>Cucujiformia</taxon>
        <taxon>Coccinelloidea</taxon>
        <taxon>Coccinellidae</taxon>
        <taxon>Epilachninae</taxon>
        <taxon>Epilachnini</taxon>
        <taxon>Henosepilachna</taxon>
    </lineage>
</organism>
<dbReference type="InterPro" id="IPR010736">
    <property type="entry name" value="SHIPPO-rpt"/>
</dbReference>
<proteinExistence type="predicted"/>